<dbReference type="Gene3D" id="3.90.550.10">
    <property type="entry name" value="Spore Coat Polysaccharide Biosynthesis Protein SpsA, Chain A"/>
    <property type="match status" value="2"/>
</dbReference>
<keyword evidence="3" id="KW-1185">Reference proteome</keyword>
<comment type="caution">
    <text evidence="2">The sequence shown here is derived from an EMBL/GenBank/DDBJ whole genome shotgun (WGS) entry which is preliminary data.</text>
</comment>
<dbReference type="InterPro" id="IPR029044">
    <property type="entry name" value="Nucleotide-diphossugar_trans"/>
</dbReference>
<gene>
    <name evidence="2" type="ORF">AB6A68_09480</name>
</gene>
<sequence length="774" mass="86818">MLEPPHDEYQEWIRRFDTLTTRERPTTNDSYVLVAEEHDDAFREDYQEWIRRFDNVTATDRQAIKDYLVDLGLANPPERPSISLIMVMTDPDPGLFRNAIESVFEQIWHGWQLIVINNAATDPEVALTLERYRGYDSRLRILDLEVRLPYSDALNRGLPFADGAYIGTLGQEDQLRPHTLAWMTIELHLHPETVVLYSDHDRIDQAGKRFDHHFKPDWSPELARCQDYIGKSVLFSKADVLDQGGFSPSLAYFPEWDMALRLALCHPGENFRHLPSVLYHRHQSIEHDSEAIQLEAANVATAHLQSLGIPFGLKPAANGRNFIPTFGIEGSPKVSIIIPTRNALADLRACITSLATTTYDNYEVIVVNNASDDPETIDYLEQLTTLPRHRVVDYPYPFDYATLHNTVIADLDTDYLCLLNNDTEILTPSWLTDMLGYAQLPGVGAVGAKLLYPDNTVQHGGVIIGIGGIAAHAHLNLEADAEGYHQRAILPQTLSAVTAACLLLRADHYRLLGGMDPELPIAFNDVDLCLRLREAGLRNVYQPLAILRHHESKSRGKDVLKSHQERALREHTHIRWRWGTDLTRDPYYNLNLALDDKGAFTLGPSRVIPPWSRGVDWYTLPDCHNFGRSQPLPLFDGDSLQAKSRLPQRISGTISLIQVMIGTPSGILDGLLQLTAHLGTQTTTCTESLTGHRGEFAFTFRLDPSQPLEAIPNATLSLDLTLTDATEPLYLILYTTAEGWGHQIAGLPAKALRVTLALESQPMLPKGQQPHVTA</sequence>
<reference evidence="2 3" key="1">
    <citation type="submission" date="2024-07" db="EMBL/GenBank/DDBJ databases">
        <title>Draft Genome Sequence of Ferrimicrobium acidiphilum Strain YE2023, Isolated from a Pulp of Bioleach Reactor.</title>
        <authorList>
            <person name="Elkina Y.A."/>
            <person name="Bulaeva A.G."/>
            <person name="Beletsky A.V."/>
            <person name="Mardanov A.V."/>
        </authorList>
    </citation>
    <scope>NUCLEOTIDE SEQUENCE [LARGE SCALE GENOMIC DNA]</scope>
    <source>
        <strain evidence="2 3">YE2023</strain>
    </source>
</reference>
<dbReference type="Proteomes" id="UP001560267">
    <property type="component" value="Unassembled WGS sequence"/>
</dbReference>
<dbReference type="PANTHER" id="PTHR43179:SF7">
    <property type="entry name" value="RHAMNOSYLTRANSFERASE WBBL"/>
    <property type="match status" value="1"/>
</dbReference>
<evidence type="ECO:0000259" key="1">
    <source>
        <dbReference type="Pfam" id="PF00535"/>
    </source>
</evidence>
<dbReference type="RefSeq" id="WP_369084631.1">
    <property type="nucleotide sequence ID" value="NZ_JBFSHR010000034.1"/>
</dbReference>
<dbReference type="CDD" id="cd04186">
    <property type="entry name" value="GT_2_like_c"/>
    <property type="match status" value="1"/>
</dbReference>
<dbReference type="InterPro" id="IPR001173">
    <property type="entry name" value="Glyco_trans_2-like"/>
</dbReference>
<proteinExistence type="predicted"/>
<dbReference type="EMBL" id="JBFSHR010000034">
    <property type="protein sequence ID" value="MEX6430065.1"/>
    <property type="molecule type" value="Genomic_DNA"/>
</dbReference>
<name>A0ABV3Y3G1_9ACTN</name>
<accession>A0ABV3Y3G1</accession>
<evidence type="ECO:0000313" key="3">
    <source>
        <dbReference type="Proteomes" id="UP001560267"/>
    </source>
</evidence>
<organism evidence="2 3">
    <name type="scientific">Ferrimicrobium acidiphilum</name>
    <dbReference type="NCBI Taxonomy" id="121039"/>
    <lineage>
        <taxon>Bacteria</taxon>
        <taxon>Bacillati</taxon>
        <taxon>Actinomycetota</taxon>
        <taxon>Acidimicrobiia</taxon>
        <taxon>Acidimicrobiales</taxon>
        <taxon>Acidimicrobiaceae</taxon>
        <taxon>Ferrimicrobium</taxon>
    </lineage>
</organism>
<feature type="domain" description="Glycosyltransferase 2-like" evidence="1">
    <location>
        <begin position="335"/>
        <end position="454"/>
    </location>
</feature>
<dbReference type="SUPFAM" id="SSF53448">
    <property type="entry name" value="Nucleotide-diphospho-sugar transferases"/>
    <property type="match status" value="2"/>
</dbReference>
<evidence type="ECO:0000313" key="2">
    <source>
        <dbReference type="EMBL" id="MEX6430065.1"/>
    </source>
</evidence>
<dbReference type="PANTHER" id="PTHR43179">
    <property type="entry name" value="RHAMNOSYLTRANSFERASE WBBL"/>
    <property type="match status" value="1"/>
</dbReference>
<protein>
    <submittedName>
        <fullName evidence="2">Glycosyltransferase family 2 protein</fullName>
    </submittedName>
</protein>
<feature type="domain" description="Glycosyltransferase 2-like" evidence="1">
    <location>
        <begin position="96"/>
        <end position="201"/>
    </location>
</feature>
<dbReference type="Pfam" id="PF00535">
    <property type="entry name" value="Glycos_transf_2"/>
    <property type="match status" value="2"/>
</dbReference>